<organism evidence="10 11">
    <name type="scientific">Bipolaris victoriae (strain FI3)</name>
    <name type="common">Victoria blight of oats agent</name>
    <name type="synonym">Cochliobolus victoriae</name>
    <dbReference type="NCBI Taxonomy" id="930091"/>
    <lineage>
        <taxon>Eukaryota</taxon>
        <taxon>Fungi</taxon>
        <taxon>Dikarya</taxon>
        <taxon>Ascomycota</taxon>
        <taxon>Pezizomycotina</taxon>
        <taxon>Dothideomycetes</taxon>
        <taxon>Pleosporomycetidae</taxon>
        <taxon>Pleosporales</taxon>
        <taxon>Pleosporineae</taxon>
        <taxon>Pleosporaceae</taxon>
        <taxon>Bipolaris</taxon>
    </lineage>
</organism>
<dbReference type="GO" id="GO:0005737">
    <property type="term" value="C:cytoplasm"/>
    <property type="evidence" value="ECO:0007669"/>
    <property type="project" value="TreeGrafter"/>
</dbReference>
<evidence type="ECO:0000313" key="11">
    <source>
        <dbReference type="Proteomes" id="UP000054337"/>
    </source>
</evidence>
<accession>W7F2Q6</accession>
<feature type="active site" evidence="7">
    <location>
        <position position="261"/>
    </location>
</feature>
<dbReference type="Gene3D" id="3.40.309.10">
    <property type="entry name" value="Aldehyde Dehydrogenase, Chain A, domain 2"/>
    <property type="match status" value="1"/>
</dbReference>
<dbReference type="GeneID" id="26255182"/>
<dbReference type="Proteomes" id="UP000054337">
    <property type="component" value="Unassembled WGS sequence"/>
</dbReference>
<protein>
    <recommendedName>
        <fullName evidence="6">succinate-semialdehyde dehydrogenase [NAD(P)(+)]</fullName>
        <ecNumber evidence="6">1.2.1.16</ecNumber>
    </recommendedName>
</protein>
<reference evidence="10 11" key="1">
    <citation type="journal article" date="2013" name="PLoS Genet.">
        <title>Comparative genome structure, secondary metabolite, and effector coding capacity across Cochliobolus pathogens.</title>
        <authorList>
            <person name="Condon B.J."/>
            <person name="Leng Y."/>
            <person name="Wu D."/>
            <person name="Bushley K.E."/>
            <person name="Ohm R.A."/>
            <person name="Otillar R."/>
            <person name="Martin J."/>
            <person name="Schackwitz W."/>
            <person name="Grimwood J."/>
            <person name="MohdZainudin N."/>
            <person name="Xue C."/>
            <person name="Wang R."/>
            <person name="Manning V.A."/>
            <person name="Dhillon B."/>
            <person name="Tu Z.J."/>
            <person name="Steffenson B.J."/>
            <person name="Salamov A."/>
            <person name="Sun H."/>
            <person name="Lowry S."/>
            <person name="LaButti K."/>
            <person name="Han J."/>
            <person name="Copeland A."/>
            <person name="Lindquist E."/>
            <person name="Barry K."/>
            <person name="Schmutz J."/>
            <person name="Baker S.E."/>
            <person name="Ciuffetti L.M."/>
            <person name="Grigoriev I.V."/>
            <person name="Zhong S."/>
            <person name="Turgeon B.G."/>
        </authorList>
    </citation>
    <scope>NUCLEOTIDE SEQUENCE [LARGE SCALE GENOMIC DNA]</scope>
    <source>
        <strain evidence="10 11">FI3</strain>
    </source>
</reference>
<dbReference type="CDD" id="cd07103">
    <property type="entry name" value="ALDH_F5_SSADH_GabD"/>
    <property type="match status" value="1"/>
</dbReference>
<comment type="catalytic activity">
    <reaction evidence="4">
        <text>succinate semialdehyde + NADP(+) + H2O = succinate + NADPH + 2 H(+)</text>
        <dbReference type="Rhea" id="RHEA:13213"/>
        <dbReference type="ChEBI" id="CHEBI:15377"/>
        <dbReference type="ChEBI" id="CHEBI:15378"/>
        <dbReference type="ChEBI" id="CHEBI:30031"/>
        <dbReference type="ChEBI" id="CHEBI:57706"/>
        <dbReference type="ChEBI" id="CHEBI:57783"/>
        <dbReference type="ChEBI" id="CHEBI:58349"/>
        <dbReference type="EC" id="1.2.1.16"/>
    </reaction>
</comment>
<dbReference type="Gene3D" id="3.40.605.10">
    <property type="entry name" value="Aldehyde Dehydrogenase, Chain A, domain 1"/>
    <property type="match status" value="1"/>
</dbReference>
<dbReference type="InterPro" id="IPR015590">
    <property type="entry name" value="Aldehyde_DH_dom"/>
</dbReference>
<dbReference type="RefSeq" id="XP_014562010.1">
    <property type="nucleotide sequence ID" value="XM_014706524.1"/>
</dbReference>
<evidence type="ECO:0000259" key="9">
    <source>
        <dbReference type="Pfam" id="PF00171"/>
    </source>
</evidence>
<keyword evidence="11" id="KW-1185">Reference proteome</keyword>
<evidence type="ECO:0000256" key="5">
    <source>
        <dbReference type="ARBA" id="ARBA00052698"/>
    </source>
</evidence>
<keyword evidence="3 8" id="KW-0560">Oxidoreductase</keyword>
<feature type="domain" description="Aldehyde dehydrogenase" evidence="9">
    <location>
        <begin position="23"/>
        <end position="472"/>
    </location>
</feature>
<comment type="catalytic activity">
    <reaction evidence="5">
        <text>succinate semialdehyde + NAD(+) + H2O = succinate + NADH + 2 H(+)</text>
        <dbReference type="Rhea" id="RHEA:13217"/>
        <dbReference type="ChEBI" id="CHEBI:15377"/>
        <dbReference type="ChEBI" id="CHEBI:15378"/>
        <dbReference type="ChEBI" id="CHEBI:30031"/>
        <dbReference type="ChEBI" id="CHEBI:57540"/>
        <dbReference type="ChEBI" id="CHEBI:57706"/>
        <dbReference type="ChEBI" id="CHEBI:57945"/>
        <dbReference type="EC" id="1.2.1.16"/>
    </reaction>
</comment>
<proteinExistence type="inferred from homology"/>
<dbReference type="InterPro" id="IPR016163">
    <property type="entry name" value="Ald_DH_C"/>
</dbReference>
<comment type="pathway">
    <text evidence="1">Amino-acid degradation; 4-aminobutanoate degradation.</text>
</comment>
<dbReference type="GO" id="GO:0009450">
    <property type="term" value="P:gamma-aminobutyric acid catabolic process"/>
    <property type="evidence" value="ECO:0007669"/>
    <property type="project" value="TreeGrafter"/>
</dbReference>
<dbReference type="PANTHER" id="PTHR43353:SF11">
    <property type="entry name" value="SUCCINATE SEMIALDEHYDE DEHYDROGENASE (EUROFUNG)"/>
    <property type="match status" value="1"/>
</dbReference>
<evidence type="ECO:0000256" key="6">
    <source>
        <dbReference type="ARBA" id="ARBA00067047"/>
    </source>
</evidence>
<evidence type="ECO:0000256" key="2">
    <source>
        <dbReference type="ARBA" id="ARBA00009986"/>
    </source>
</evidence>
<dbReference type="EC" id="1.2.1.16" evidence="6"/>
<dbReference type="InterPro" id="IPR050740">
    <property type="entry name" value="Aldehyde_DH_Superfamily"/>
</dbReference>
<comment type="similarity">
    <text evidence="2 8">Belongs to the aldehyde dehydrogenase family.</text>
</comment>
<dbReference type="InterPro" id="IPR016161">
    <property type="entry name" value="Ald_DH/histidinol_DH"/>
</dbReference>
<evidence type="ECO:0000256" key="3">
    <source>
        <dbReference type="ARBA" id="ARBA00023002"/>
    </source>
</evidence>
<dbReference type="PANTHER" id="PTHR43353">
    <property type="entry name" value="SUCCINATE-SEMIALDEHYDE DEHYDROGENASE, MITOCHONDRIAL"/>
    <property type="match status" value="1"/>
</dbReference>
<name>W7F2Q6_BIPV3</name>
<evidence type="ECO:0000256" key="7">
    <source>
        <dbReference type="PROSITE-ProRule" id="PRU10007"/>
    </source>
</evidence>
<evidence type="ECO:0000313" key="10">
    <source>
        <dbReference type="EMBL" id="EUN32435.1"/>
    </source>
</evidence>
<evidence type="ECO:0000256" key="4">
    <source>
        <dbReference type="ARBA" id="ARBA00050387"/>
    </source>
</evidence>
<evidence type="ECO:0000256" key="8">
    <source>
        <dbReference type="RuleBase" id="RU003345"/>
    </source>
</evidence>
<dbReference type="EMBL" id="KI968694">
    <property type="protein sequence ID" value="EUN32435.1"/>
    <property type="molecule type" value="Genomic_DNA"/>
</dbReference>
<dbReference type="HOGENOM" id="CLU_005391_5_3_1"/>
<dbReference type="InterPro" id="IPR029510">
    <property type="entry name" value="Ald_DH_CS_GLU"/>
</dbReference>
<dbReference type="SUPFAM" id="SSF53720">
    <property type="entry name" value="ALDH-like"/>
    <property type="match status" value="1"/>
</dbReference>
<dbReference type="InterPro" id="IPR016162">
    <property type="entry name" value="Ald_DH_N"/>
</dbReference>
<evidence type="ECO:0000256" key="1">
    <source>
        <dbReference type="ARBA" id="ARBA00005176"/>
    </source>
</evidence>
<sequence length="477" mass="50631">MASLLDLEDPSLLVSLNFIGSDWKTGASDRTFSVTDPASLRPIGVHQESDDSDVLKAIEAAEVALHTWKAQSGRQRSRILRRWFDLVIENKNDLARLISVENGKAQADAAAEVSLASTYLEWLAEEAARIYGDVAPHSNPSCRISILKEPVGVCGLIIPWNFPAAMVTRKLAPCLAAGCTAVLKPDGLTPYTASALVLLAQRAGVPAGVINIVNALDNTSAVGRILCENPTVRKISFTGSTRVGQISLQQSAKNIQKLSLELGGNAPFIVLDDADLEVAASSLIACKFKVWGQTCVCANRVVKELVAGFKVGPASDVTTTQGPLIHSRVVAKREEHVRDAVSKGAEVLIGGGSLAEKGPNYFQPTVLINANADMRIAQEETFGPIAAIFKFSTDSEAIAAANNTDMGLASYMMTNDMNRARKVSEALQAGMVVINTGAIADAAAPFGGVKYSGLGRESSKYGIEEYLSLKTIVTGNC</sequence>
<dbReference type="Pfam" id="PF00171">
    <property type="entry name" value="Aldedh"/>
    <property type="match status" value="1"/>
</dbReference>
<dbReference type="GO" id="GO:0004777">
    <property type="term" value="F:succinate-semialdehyde dehydrogenase (NAD+) activity"/>
    <property type="evidence" value="ECO:0007669"/>
    <property type="project" value="TreeGrafter"/>
</dbReference>
<dbReference type="PROSITE" id="PS00687">
    <property type="entry name" value="ALDEHYDE_DEHYDR_GLU"/>
    <property type="match status" value="1"/>
</dbReference>
<dbReference type="AlphaFoldDB" id="W7F2Q6"/>
<dbReference type="FunFam" id="3.40.309.10:FF:000004">
    <property type="entry name" value="Succinate-semialdehyde dehydrogenase I"/>
    <property type="match status" value="1"/>
</dbReference>
<dbReference type="FunFam" id="3.40.605.10:FF:000005">
    <property type="entry name" value="Succinate-semialdehyde dehydrogenase I"/>
    <property type="match status" value="1"/>
</dbReference>
<gene>
    <name evidence="10" type="ORF">COCVIDRAFT_33283</name>
</gene>